<dbReference type="SUPFAM" id="SSF141130">
    <property type="entry name" value="Acetamidase/Formamidase-like"/>
    <property type="match status" value="1"/>
</dbReference>
<accession>A0ABN3J0Q4</accession>
<proteinExistence type="predicted"/>
<evidence type="ECO:0000256" key="1">
    <source>
        <dbReference type="SAM" id="MobiDB-lite"/>
    </source>
</evidence>
<feature type="region of interest" description="Disordered" evidence="1">
    <location>
        <begin position="15"/>
        <end position="34"/>
    </location>
</feature>
<dbReference type="Pfam" id="PF03069">
    <property type="entry name" value="FmdA_AmdA"/>
    <property type="match status" value="2"/>
</dbReference>
<comment type="caution">
    <text evidence="2">The sequence shown here is derived from an EMBL/GenBank/DDBJ whole genome shotgun (WGS) entry which is preliminary data.</text>
</comment>
<dbReference type="Gene3D" id="2.60.120.580">
    <property type="entry name" value="Acetamidase/Formamidase-like domains"/>
    <property type="match status" value="1"/>
</dbReference>
<dbReference type="EMBL" id="BAAARW010000012">
    <property type="protein sequence ID" value="GAA2418123.1"/>
    <property type="molecule type" value="Genomic_DNA"/>
</dbReference>
<dbReference type="PANTHER" id="PTHR31891:SF1">
    <property type="entry name" value="FORMAMIDASE C869.04-RELATED"/>
    <property type="match status" value="1"/>
</dbReference>
<keyword evidence="3" id="KW-1185">Reference proteome</keyword>
<gene>
    <name evidence="2" type="ORF">GCM10010191_30960</name>
</gene>
<dbReference type="InterPro" id="IPR004304">
    <property type="entry name" value="FmdA_AmdA"/>
</dbReference>
<evidence type="ECO:0000313" key="3">
    <source>
        <dbReference type="Proteomes" id="UP001501231"/>
    </source>
</evidence>
<organism evidence="2 3">
    <name type="scientific">Actinomadura vinacea</name>
    <dbReference type="NCBI Taxonomy" id="115336"/>
    <lineage>
        <taxon>Bacteria</taxon>
        <taxon>Bacillati</taxon>
        <taxon>Actinomycetota</taxon>
        <taxon>Actinomycetes</taxon>
        <taxon>Streptosporangiales</taxon>
        <taxon>Thermomonosporaceae</taxon>
        <taxon>Actinomadura</taxon>
    </lineage>
</organism>
<dbReference type="PANTHER" id="PTHR31891">
    <property type="entry name" value="FORMAMIDASE C869.04-RELATED"/>
    <property type="match status" value="1"/>
</dbReference>
<name>A0ABN3J0Q4_9ACTN</name>
<dbReference type="RefSeq" id="WP_344589658.1">
    <property type="nucleotide sequence ID" value="NZ_BAAARW010000012.1"/>
</dbReference>
<dbReference type="Proteomes" id="UP001501231">
    <property type="component" value="Unassembled WGS sequence"/>
</dbReference>
<protein>
    <recommendedName>
        <fullName evidence="4">Formamidase</fullName>
    </recommendedName>
</protein>
<reference evidence="2 3" key="1">
    <citation type="journal article" date="2019" name="Int. J. Syst. Evol. Microbiol.">
        <title>The Global Catalogue of Microorganisms (GCM) 10K type strain sequencing project: providing services to taxonomists for standard genome sequencing and annotation.</title>
        <authorList>
            <consortium name="The Broad Institute Genomics Platform"/>
            <consortium name="The Broad Institute Genome Sequencing Center for Infectious Disease"/>
            <person name="Wu L."/>
            <person name="Ma J."/>
        </authorList>
    </citation>
    <scope>NUCLEOTIDE SEQUENCE [LARGE SCALE GENOMIC DNA]</scope>
    <source>
        <strain evidence="2 3">JCM 3325</strain>
    </source>
</reference>
<sequence length="224" mass="22646">MAPTLAAAPPVVRFPGPPAAAGSTARSVPGHDRWHPDIPAVAEVITGGSVRMECERRDPGDDAVLCGPLVVVGAEPGDVIVVDVLGVGRSDGVYAPHGHPGVIGCAPMSGSVRPSGGDGALLGRISSGSPTFGRVAAEAVRSAERGREIGGCGIARLGAGARILLPVHVRGAKLSAGDLHFPSGGADDCRFEGRPGWIDLRVNLTRRGVERFGVTGPLLMAGPA</sequence>
<evidence type="ECO:0008006" key="4">
    <source>
        <dbReference type="Google" id="ProtNLM"/>
    </source>
</evidence>
<evidence type="ECO:0000313" key="2">
    <source>
        <dbReference type="EMBL" id="GAA2418123.1"/>
    </source>
</evidence>